<name>A0AAD5IEQ3_ACENE</name>
<protein>
    <submittedName>
        <fullName evidence="2">Uncharacterized protein</fullName>
    </submittedName>
</protein>
<reference evidence="2" key="2">
    <citation type="submission" date="2023-02" db="EMBL/GenBank/DDBJ databases">
        <authorList>
            <person name="Swenson N.G."/>
            <person name="Wegrzyn J.L."/>
            <person name="Mcevoy S.L."/>
        </authorList>
    </citation>
    <scope>NUCLEOTIDE SEQUENCE</scope>
    <source>
        <strain evidence="2">91603</strain>
        <tissue evidence="2">Leaf</tissue>
    </source>
</reference>
<evidence type="ECO:0000313" key="3">
    <source>
        <dbReference type="Proteomes" id="UP001064489"/>
    </source>
</evidence>
<feature type="region of interest" description="Disordered" evidence="1">
    <location>
        <begin position="71"/>
        <end position="91"/>
    </location>
</feature>
<evidence type="ECO:0000256" key="1">
    <source>
        <dbReference type="SAM" id="MobiDB-lite"/>
    </source>
</evidence>
<dbReference type="Proteomes" id="UP001064489">
    <property type="component" value="Chromosome 2"/>
</dbReference>
<gene>
    <name evidence="2" type="ORF">LWI28_013412</name>
</gene>
<sequence>MLQSCFYIPPSLRSKVAFTRTPPYARTRGPLEQQGARWYSGALSNSKLTSNLSSPKLNAPINTALPAAFTVSSPSSSTSPTANVGISLEPSRPITTPLLTPDKSQPSPPTTLLVLPTTHFPFSEMTARATRVRVQEVTDVKATPEETVAVDIVTKVVPEVVTEVKKHTKDVTEDVKGATETQEVTDVKAAPKETVAADIVTEVVPEVLTEVKKHTKDVTEAVTEVMTDVKGATETHVLLVKSLVAEEEKTPAVVVPKK</sequence>
<comment type="caution">
    <text evidence="2">The sequence shown here is derived from an EMBL/GenBank/DDBJ whole genome shotgun (WGS) entry which is preliminary data.</text>
</comment>
<keyword evidence="3" id="KW-1185">Reference proteome</keyword>
<organism evidence="2 3">
    <name type="scientific">Acer negundo</name>
    <name type="common">Box elder</name>
    <dbReference type="NCBI Taxonomy" id="4023"/>
    <lineage>
        <taxon>Eukaryota</taxon>
        <taxon>Viridiplantae</taxon>
        <taxon>Streptophyta</taxon>
        <taxon>Embryophyta</taxon>
        <taxon>Tracheophyta</taxon>
        <taxon>Spermatophyta</taxon>
        <taxon>Magnoliopsida</taxon>
        <taxon>eudicotyledons</taxon>
        <taxon>Gunneridae</taxon>
        <taxon>Pentapetalae</taxon>
        <taxon>rosids</taxon>
        <taxon>malvids</taxon>
        <taxon>Sapindales</taxon>
        <taxon>Sapindaceae</taxon>
        <taxon>Hippocastanoideae</taxon>
        <taxon>Acereae</taxon>
        <taxon>Acer</taxon>
    </lineage>
</organism>
<reference evidence="2" key="1">
    <citation type="journal article" date="2022" name="Plant J.">
        <title>Strategies of tolerance reflected in two North American maple genomes.</title>
        <authorList>
            <person name="McEvoy S.L."/>
            <person name="Sezen U.U."/>
            <person name="Trouern-Trend A."/>
            <person name="McMahon S.M."/>
            <person name="Schaberg P.G."/>
            <person name="Yang J."/>
            <person name="Wegrzyn J.L."/>
            <person name="Swenson N.G."/>
        </authorList>
    </citation>
    <scope>NUCLEOTIDE SEQUENCE</scope>
    <source>
        <strain evidence="2">91603</strain>
    </source>
</reference>
<dbReference type="AlphaFoldDB" id="A0AAD5IEQ3"/>
<dbReference type="EMBL" id="JAJSOW010000106">
    <property type="protein sequence ID" value="KAI9160983.1"/>
    <property type="molecule type" value="Genomic_DNA"/>
</dbReference>
<proteinExistence type="predicted"/>
<feature type="compositionally biased region" description="Low complexity" evidence="1">
    <location>
        <begin position="71"/>
        <end position="82"/>
    </location>
</feature>
<evidence type="ECO:0000313" key="2">
    <source>
        <dbReference type="EMBL" id="KAI9160983.1"/>
    </source>
</evidence>
<accession>A0AAD5IEQ3</accession>